<dbReference type="Pfam" id="PF03706">
    <property type="entry name" value="LPG_synthase_TM"/>
    <property type="match status" value="1"/>
</dbReference>
<keyword evidence="3 6" id="KW-0812">Transmembrane</keyword>
<keyword evidence="5 6" id="KW-0472">Membrane</keyword>
<evidence type="ECO:0000313" key="8">
    <source>
        <dbReference type="Proteomes" id="UP000271426"/>
    </source>
</evidence>
<gene>
    <name evidence="7" type="ORF">CPPEL_00945</name>
</gene>
<feature type="transmembrane region" description="Helical" evidence="6">
    <location>
        <begin position="315"/>
        <end position="335"/>
    </location>
</feature>
<feature type="transmembrane region" description="Helical" evidence="6">
    <location>
        <begin position="41"/>
        <end position="61"/>
    </location>
</feature>
<dbReference type="KEGG" id="cpso:CPPEL_00945"/>
<dbReference type="PANTHER" id="PTHR39087">
    <property type="entry name" value="UPF0104 MEMBRANE PROTEIN MJ1595"/>
    <property type="match status" value="1"/>
</dbReference>
<comment type="subcellular location">
    <subcellularLocation>
        <location evidence="1">Cell membrane</location>
        <topology evidence="1">Multi-pass membrane protein</topology>
    </subcellularLocation>
</comment>
<accession>A0A3G6IS91</accession>
<dbReference type="GO" id="GO:0005886">
    <property type="term" value="C:plasma membrane"/>
    <property type="evidence" value="ECO:0007669"/>
    <property type="project" value="UniProtKB-SubCell"/>
</dbReference>
<evidence type="ECO:0000256" key="3">
    <source>
        <dbReference type="ARBA" id="ARBA00022692"/>
    </source>
</evidence>
<keyword evidence="2" id="KW-1003">Cell membrane</keyword>
<dbReference type="Proteomes" id="UP000271426">
    <property type="component" value="Chromosome"/>
</dbReference>
<evidence type="ECO:0000313" key="7">
    <source>
        <dbReference type="EMBL" id="AZA08337.1"/>
    </source>
</evidence>
<name>A0A3G6IS91_9CORY</name>
<proteinExistence type="predicted"/>
<protein>
    <submittedName>
        <fullName evidence="7">Uncharacterized protein</fullName>
    </submittedName>
</protein>
<keyword evidence="4 6" id="KW-1133">Transmembrane helix</keyword>
<feature type="transmembrane region" description="Helical" evidence="6">
    <location>
        <begin position="148"/>
        <end position="168"/>
    </location>
</feature>
<dbReference type="AlphaFoldDB" id="A0A3G6IS91"/>
<sequence>MRKWLRFLGPLAIIAIAAFLLRDKMPFLAGGYQEVLEANNFGLFLALISTLASMVAMAEVMRQLLQAGRSKISIWKTLELTFVANSWSSTFPGGAAISTVYQYQTMRKWNVSVMVSSWFIIVSGVLSTLWLVGLGLVAVMFLGASFSIWPLLGTAAVMLGIASLVYLATTHPKTTSKIICTEVRAFNKLLRRDPDRWIPEIRTHIRQLNSVYLPWRRFVVVAALSLLNWLLEIISLWLCIWAVTEQLPGLERVGENPSFLGVVLAFVTSKIVGTAQITPAGLGPVEAAMTASLVAVGMTASSAFGAVFVYRILTFALMTILGWIIYLISVARGGLKAGRTT</sequence>
<feature type="transmembrane region" description="Helical" evidence="6">
    <location>
        <begin position="218"/>
        <end position="244"/>
    </location>
</feature>
<dbReference type="NCBIfam" id="TIGR00374">
    <property type="entry name" value="flippase-like domain"/>
    <property type="match status" value="1"/>
</dbReference>
<evidence type="ECO:0000256" key="1">
    <source>
        <dbReference type="ARBA" id="ARBA00004651"/>
    </source>
</evidence>
<evidence type="ECO:0000256" key="5">
    <source>
        <dbReference type="ARBA" id="ARBA00023136"/>
    </source>
</evidence>
<dbReference type="EMBL" id="CP033898">
    <property type="protein sequence ID" value="AZA08337.1"/>
    <property type="molecule type" value="Genomic_DNA"/>
</dbReference>
<dbReference type="OrthoDB" id="4481258at2"/>
<evidence type="ECO:0000256" key="6">
    <source>
        <dbReference type="SAM" id="Phobius"/>
    </source>
</evidence>
<dbReference type="InterPro" id="IPR022791">
    <property type="entry name" value="L-PG_synthase/AglD"/>
</dbReference>
<reference evidence="7 8" key="1">
    <citation type="submission" date="2018-11" db="EMBL/GenBank/DDBJ databases">
        <authorList>
            <person name="Kleinhagauer T."/>
            <person name="Glaeser S.P."/>
            <person name="Spergser J."/>
            <person name="Ruckert C."/>
            <person name="Kaempfer P."/>
            <person name="Busse H.-J."/>
        </authorList>
    </citation>
    <scope>NUCLEOTIDE SEQUENCE [LARGE SCALE GENOMIC DNA]</scope>
    <source>
        <strain evidence="7 8">812CH</strain>
    </source>
</reference>
<organism evidence="7 8">
    <name type="scientific">Corynebacterium pseudopelargi</name>
    <dbReference type="NCBI Taxonomy" id="2080757"/>
    <lineage>
        <taxon>Bacteria</taxon>
        <taxon>Bacillati</taxon>
        <taxon>Actinomycetota</taxon>
        <taxon>Actinomycetes</taxon>
        <taxon>Mycobacteriales</taxon>
        <taxon>Corynebacteriaceae</taxon>
        <taxon>Corynebacterium</taxon>
    </lineage>
</organism>
<evidence type="ECO:0000256" key="4">
    <source>
        <dbReference type="ARBA" id="ARBA00022989"/>
    </source>
</evidence>
<feature type="transmembrane region" description="Helical" evidence="6">
    <location>
        <begin position="115"/>
        <end position="142"/>
    </location>
</feature>
<dbReference type="RefSeq" id="WP_123959296.1">
    <property type="nucleotide sequence ID" value="NZ_CP033898.1"/>
</dbReference>
<evidence type="ECO:0000256" key="2">
    <source>
        <dbReference type="ARBA" id="ARBA00022475"/>
    </source>
</evidence>
<keyword evidence="8" id="KW-1185">Reference proteome</keyword>
<dbReference type="PANTHER" id="PTHR39087:SF2">
    <property type="entry name" value="UPF0104 MEMBRANE PROTEIN MJ1595"/>
    <property type="match status" value="1"/>
</dbReference>